<dbReference type="EnsemblMetazoa" id="tetur10g03250.1">
    <property type="protein sequence ID" value="tetur10g03250.1"/>
    <property type="gene ID" value="tetur10g03250"/>
</dbReference>
<dbReference type="InterPro" id="IPR038158">
    <property type="entry name" value="H-NOX_domain_sf"/>
</dbReference>
<reference evidence="21" key="1">
    <citation type="submission" date="2011-08" db="EMBL/GenBank/DDBJ databases">
        <authorList>
            <person name="Rombauts S."/>
        </authorList>
    </citation>
    <scope>NUCLEOTIDE SEQUENCE</scope>
    <source>
        <strain evidence="21">London</strain>
    </source>
</reference>
<sequence length="613" mass="69407">MYGFVNHALELLVIRNFGNEVWEKIKKEAEIEMEGSFLVRLIYDDENTYNLIGAAEKVLKIPANEILELFGRMFFDFCQESGYDKILQVLGATPRDFLQNLDALHDHLATIYPGMRAPSFRCTERLEDGALILHYYSERAGLEYIVIGIVKAVASKLHGTEVEVEIIATKDDGIDHVQFSIKEKCSNGQRIAEPLVEEFEYLNLDNRISPMTFCKAFPFHLIFDRNLQVKQAGTSISRVLPALQLTSCRVNTVLEMVRPHMEFAFKNILSHINTVFVLRTITDMISTRPPDCPHKATNVKLRLKGQMIHIPENDLVLFLCSPSVVNLEDLNNQGLYLEDIPLHDATRDLVLLSQQFEAEYELTKNLEILTDKLQQTYRELEEEKKKTDCLLYSVLPPSVANELRHGRPVPAKKYESVTILFSGIVGFSTFCAKNSDAKGAMKIVKLLNCIYTTFDVLTDPKKNPNVYKVETVGDKYMAVSGLPQPCPSHARCIAKLALDIMDLSKTVKTEDVDDQVTIGIHSGEVVTGVIGRRMPRYCLFGNTVNLTSRTETTGAPGKINVSETAYRLLQQEDNKDETFDFQLRGPVTMKGKTDPMMVYFLTRKPVKESKVEE</sequence>
<dbReference type="InterPro" id="IPR011645">
    <property type="entry name" value="HNOB_dom_associated"/>
</dbReference>
<name>T1KFI6_TETUR</name>
<dbReference type="GO" id="GO:0046872">
    <property type="term" value="F:metal ion binding"/>
    <property type="evidence" value="ECO:0007669"/>
    <property type="project" value="UniProtKB-KW"/>
</dbReference>
<evidence type="ECO:0000256" key="2">
    <source>
        <dbReference type="ARBA" id="ARBA00001971"/>
    </source>
</evidence>
<organism evidence="20 21">
    <name type="scientific">Tetranychus urticae</name>
    <name type="common">Two-spotted spider mite</name>
    <dbReference type="NCBI Taxonomy" id="32264"/>
    <lineage>
        <taxon>Eukaryota</taxon>
        <taxon>Metazoa</taxon>
        <taxon>Ecdysozoa</taxon>
        <taxon>Arthropoda</taxon>
        <taxon>Chelicerata</taxon>
        <taxon>Arachnida</taxon>
        <taxon>Acari</taxon>
        <taxon>Acariformes</taxon>
        <taxon>Trombidiformes</taxon>
        <taxon>Prostigmata</taxon>
        <taxon>Eleutherengona</taxon>
        <taxon>Raphignathae</taxon>
        <taxon>Tetranychoidea</taxon>
        <taxon>Tetranychidae</taxon>
        <taxon>Tetranychus</taxon>
    </lineage>
</organism>
<dbReference type="InterPro" id="IPR018297">
    <property type="entry name" value="A/G_cyclase_CS"/>
</dbReference>
<keyword evidence="12" id="KW-0141">cGMP biosynthesis</keyword>
<keyword evidence="11 17" id="KW-0456">Lyase</keyword>
<evidence type="ECO:0000256" key="6">
    <source>
        <dbReference type="ARBA" id="ARBA00022617"/>
    </source>
</evidence>
<dbReference type="PROSITE" id="PS50125">
    <property type="entry name" value="GUANYLATE_CYCLASE_2"/>
    <property type="match status" value="1"/>
</dbReference>
<dbReference type="FunFam" id="3.30.450.260:FF:000001">
    <property type="entry name" value="guanylate cyclase soluble subunit beta-1 isoform X1"/>
    <property type="match status" value="1"/>
</dbReference>
<evidence type="ECO:0000259" key="19">
    <source>
        <dbReference type="PROSITE" id="PS50125"/>
    </source>
</evidence>
<evidence type="ECO:0000256" key="7">
    <source>
        <dbReference type="ARBA" id="ARBA00022723"/>
    </source>
</evidence>
<reference evidence="20" key="2">
    <citation type="submission" date="2015-06" db="UniProtKB">
        <authorList>
            <consortium name="EnsemblMetazoa"/>
        </authorList>
    </citation>
    <scope>IDENTIFICATION</scope>
</reference>
<dbReference type="FunFam" id="3.90.1520.10:FF:000001">
    <property type="entry name" value="Guanylate cyclase soluble subunit beta-1"/>
    <property type="match status" value="1"/>
</dbReference>
<dbReference type="SUPFAM" id="SSF111126">
    <property type="entry name" value="Ligand-binding domain in the NO signalling and Golgi transport"/>
    <property type="match status" value="1"/>
</dbReference>
<dbReference type="Pfam" id="PF07701">
    <property type="entry name" value="HNOBA"/>
    <property type="match status" value="1"/>
</dbReference>
<dbReference type="eggNOG" id="KOG4171">
    <property type="taxonomic scope" value="Eukaryota"/>
</dbReference>
<feature type="coiled-coil region" evidence="18">
    <location>
        <begin position="363"/>
        <end position="390"/>
    </location>
</feature>
<dbReference type="Gene3D" id="3.30.70.1230">
    <property type="entry name" value="Nucleotide cyclase"/>
    <property type="match status" value="1"/>
</dbReference>
<dbReference type="GO" id="GO:0005525">
    <property type="term" value="F:GTP binding"/>
    <property type="evidence" value="ECO:0007669"/>
    <property type="project" value="UniProtKB-KW"/>
</dbReference>
<evidence type="ECO:0000256" key="16">
    <source>
        <dbReference type="ARBA" id="ARBA00043208"/>
    </source>
</evidence>
<evidence type="ECO:0000256" key="13">
    <source>
        <dbReference type="ARBA" id="ARBA00037442"/>
    </source>
</evidence>
<keyword evidence="9" id="KW-0408">Iron</keyword>
<dbReference type="Gene3D" id="6.10.250.780">
    <property type="match status" value="1"/>
</dbReference>
<comment type="catalytic activity">
    <reaction evidence="1">
        <text>GTP = 3',5'-cyclic GMP + diphosphate</text>
        <dbReference type="Rhea" id="RHEA:13665"/>
        <dbReference type="ChEBI" id="CHEBI:33019"/>
        <dbReference type="ChEBI" id="CHEBI:37565"/>
        <dbReference type="ChEBI" id="CHEBI:57746"/>
        <dbReference type="EC" id="4.6.1.2"/>
    </reaction>
</comment>
<dbReference type="GO" id="GO:0070482">
    <property type="term" value="P:response to oxygen levels"/>
    <property type="evidence" value="ECO:0007669"/>
    <property type="project" value="TreeGrafter"/>
</dbReference>
<dbReference type="Proteomes" id="UP000015104">
    <property type="component" value="Unassembled WGS sequence"/>
</dbReference>
<evidence type="ECO:0000256" key="14">
    <source>
        <dbReference type="ARBA" id="ARBA00039698"/>
    </source>
</evidence>
<dbReference type="PANTHER" id="PTHR45655:SF2">
    <property type="entry name" value="GUANYLATE CYCLASE SOLUBLE SUBUNIT BETA-1"/>
    <property type="match status" value="1"/>
</dbReference>
<evidence type="ECO:0000256" key="15">
    <source>
        <dbReference type="ARBA" id="ARBA00041698"/>
    </source>
</evidence>
<dbReference type="GO" id="GO:0004383">
    <property type="term" value="F:guanylate cyclase activity"/>
    <property type="evidence" value="ECO:0007669"/>
    <property type="project" value="UniProtKB-EC"/>
</dbReference>
<keyword evidence="8" id="KW-0547">Nucleotide-binding</keyword>
<evidence type="ECO:0000256" key="5">
    <source>
        <dbReference type="ARBA" id="ARBA00022490"/>
    </source>
</evidence>
<dbReference type="SMART" id="SM00044">
    <property type="entry name" value="CYCc"/>
    <property type="match status" value="1"/>
</dbReference>
<dbReference type="FunFam" id="3.30.70.1230:FF:000005">
    <property type="entry name" value="Guanylate cyclase soluble subunit beta-1"/>
    <property type="match status" value="1"/>
</dbReference>
<dbReference type="AlphaFoldDB" id="T1KFI6"/>
<dbReference type="InterPro" id="IPR001054">
    <property type="entry name" value="A/G_cyclase"/>
</dbReference>
<dbReference type="Pfam" id="PF00211">
    <property type="entry name" value="Guanylate_cyc"/>
    <property type="match status" value="1"/>
</dbReference>
<keyword evidence="5" id="KW-0963">Cytoplasm</keyword>
<evidence type="ECO:0000256" key="8">
    <source>
        <dbReference type="ARBA" id="ARBA00022741"/>
    </source>
</evidence>
<comment type="cofactor">
    <cofactor evidence="2">
        <name>heme</name>
        <dbReference type="ChEBI" id="CHEBI:30413"/>
    </cofactor>
</comment>
<dbReference type="PANTHER" id="PTHR45655">
    <property type="entry name" value="GUANYLATE CYCLASE SOLUBLE SUBUNIT BETA-2"/>
    <property type="match status" value="1"/>
</dbReference>
<evidence type="ECO:0000313" key="21">
    <source>
        <dbReference type="Proteomes" id="UP000015104"/>
    </source>
</evidence>
<keyword evidence="7" id="KW-0479">Metal-binding</keyword>
<dbReference type="GO" id="GO:0008074">
    <property type="term" value="C:guanylate cyclase complex, soluble"/>
    <property type="evidence" value="ECO:0007669"/>
    <property type="project" value="TreeGrafter"/>
</dbReference>
<dbReference type="InterPro" id="IPR029787">
    <property type="entry name" value="Nucleotide_cyclase"/>
</dbReference>
<dbReference type="InterPro" id="IPR024096">
    <property type="entry name" value="NO_sig/Golgi_transp_ligand-bd"/>
</dbReference>
<dbReference type="PROSITE" id="PS00452">
    <property type="entry name" value="GUANYLATE_CYCLASE_1"/>
    <property type="match status" value="1"/>
</dbReference>
<dbReference type="Pfam" id="PF07700">
    <property type="entry name" value="HNOB"/>
    <property type="match status" value="1"/>
</dbReference>
<evidence type="ECO:0000256" key="10">
    <source>
        <dbReference type="ARBA" id="ARBA00023134"/>
    </source>
</evidence>
<evidence type="ECO:0000256" key="9">
    <source>
        <dbReference type="ARBA" id="ARBA00023004"/>
    </source>
</evidence>
<dbReference type="EC" id="4.6.1.2" evidence="4"/>
<dbReference type="STRING" id="32264.T1KFI6"/>
<dbReference type="Gene3D" id="3.90.1520.10">
    <property type="entry name" value="H-NOX domain"/>
    <property type="match status" value="1"/>
</dbReference>
<comment type="similarity">
    <text evidence="17">Belongs to the adenylyl cyclase class-4/guanylyl cyclase family.</text>
</comment>
<dbReference type="InterPro" id="IPR042463">
    <property type="entry name" value="HNOB_dom_associated_sf"/>
</dbReference>
<evidence type="ECO:0000313" key="20">
    <source>
        <dbReference type="EnsemblMetazoa" id="tetur10g03250.1"/>
    </source>
</evidence>
<dbReference type="HOGENOM" id="CLU_011614_5_0_1"/>
<keyword evidence="6" id="KW-0349">Heme</keyword>
<evidence type="ECO:0000256" key="18">
    <source>
        <dbReference type="SAM" id="Coils"/>
    </source>
</evidence>
<evidence type="ECO:0000256" key="4">
    <source>
        <dbReference type="ARBA" id="ARBA00012202"/>
    </source>
</evidence>
<dbReference type="GO" id="GO:0019934">
    <property type="term" value="P:cGMP-mediated signaling"/>
    <property type="evidence" value="ECO:0007669"/>
    <property type="project" value="TreeGrafter"/>
</dbReference>
<dbReference type="GO" id="GO:0020037">
    <property type="term" value="F:heme binding"/>
    <property type="evidence" value="ECO:0007669"/>
    <property type="project" value="InterPro"/>
</dbReference>
<keyword evidence="21" id="KW-1185">Reference proteome</keyword>
<evidence type="ECO:0000256" key="1">
    <source>
        <dbReference type="ARBA" id="ARBA00001436"/>
    </source>
</evidence>
<comment type="subcellular location">
    <subcellularLocation>
        <location evidence="3">Cytoplasm</location>
    </subcellularLocation>
</comment>
<keyword evidence="10" id="KW-0342">GTP-binding</keyword>
<keyword evidence="18" id="KW-0175">Coiled coil</keyword>
<feature type="domain" description="Guanylate cyclase" evidence="19">
    <location>
        <begin position="418"/>
        <end position="551"/>
    </location>
</feature>
<proteinExistence type="inferred from homology"/>
<comment type="function">
    <text evidence="13">Mediates responses to nitric oxide (NO) by catalyzing the biosynthesis of the signaling molecule cGMP.</text>
</comment>
<evidence type="ECO:0000256" key="17">
    <source>
        <dbReference type="RuleBase" id="RU000405"/>
    </source>
</evidence>
<dbReference type="CDD" id="cd07302">
    <property type="entry name" value="CHD"/>
    <property type="match status" value="1"/>
</dbReference>
<dbReference type="InterPro" id="IPR011644">
    <property type="entry name" value="Heme_NO-bd"/>
</dbReference>
<dbReference type="EMBL" id="CAEY01000037">
    <property type="status" value="NOT_ANNOTATED_CDS"/>
    <property type="molecule type" value="Genomic_DNA"/>
</dbReference>
<evidence type="ECO:0000256" key="12">
    <source>
        <dbReference type="ARBA" id="ARBA00023293"/>
    </source>
</evidence>
<protein>
    <recommendedName>
        <fullName evidence="14">Guanylate cyclase soluble subunit beta-1</fullName>
        <ecNumber evidence="4">4.6.1.2</ecNumber>
    </recommendedName>
    <alternativeName>
        <fullName evidence="15">Guanylate cyclase soluble subunit beta-3</fullName>
    </alternativeName>
    <alternativeName>
        <fullName evidence="16">Soluble guanylate cyclase small subunit</fullName>
    </alternativeName>
</protein>
<accession>T1KFI6</accession>
<dbReference type="Gene3D" id="3.30.450.260">
    <property type="entry name" value="Haem NO binding associated domain"/>
    <property type="match status" value="1"/>
</dbReference>
<evidence type="ECO:0000256" key="3">
    <source>
        <dbReference type="ARBA" id="ARBA00004496"/>
    </source>
</evidence>
<evidence type="ECO:0000256" key="11">
    <source>
        <dbReference type="ARBA" id="ARBA00023239"/>
    </source>
</evidence>
<dbReference type="SUPFAM" id="SSF55073">
    <property type="entry name" value="Nucleotide cyclase"/>
    <property type="match status" value="1"/>
</dbReference>